<reference evidence="4" key="2">
    <citation type="submission" date="2025-08" db="UniProtKB">
        <authorList>
            <consortium name="Ensembl"/>
        </authorList>
    </citation>
    <scope>IDENTIFICATION</scope>
</reference>
<dbReference type="OrthoDB" id="9630709at2759"/>
<dbReference type="InParanoid" id="H3BEY0"/>
<evidence type="ECO:0000256" key="1">
    <source>
        <dbReference type="ARBA" id="ARBA00004496"/>
    </source>
</evidence>
<gene>
    <name evidence="4" type="primary">LOC102354396</name>
</gene>
<sequence length="134" mass="15751">MMDRWREPLKEGELEKRSSTFLQLWRRQWCVLTAEGLRFYPVRKWGSGGGKELSLATVEKVDCVERKGGHIYFTLVTRAGREVDFRCGEGSGWHARITLALLRVQNEQAVRVLRARKEDEMKRTREQKVRNWAS</sequence>
<proteinExistence type="predicted"/>
<dbReference type="GeneID" id="102354396"/>
<dbReference type="EMBL" id="AFYH01030572">
    <property type="status" value="NOT_ANNOTATED_CDS"/>
    <property type="molecule type" value="Genomic_DNA"/>
</dbReference>
<reference evidence="4" key="3">
    <citation type="submission" date="2025-09" db="UniProtKB">
        <authorList>
            <consortium name="Ensembl"/>
        </authorList>
    </citation>
    <scope>IDENTIFICATION</scope>
</reference>
<dbReference type="eggNOG" id="ENOG502RXZA">
    <property type="taxonomic scope" value="Eukaryota"/>
</dbReference>
<keyword evidence="5" id="KW-1185">Reference proteome</keyword>
<evidence type="ECO:0000313" key="4">
    <source>
        <dbReference type="Ensembl" id="ENSLACP00000020451.1"/>
    </source>
</evidence>
<name>H3BEY0_LATCH</name>
<dbReference type="GO" id="GO:1901981">
    <property type="term" value="F:phosphatidylinositol phosphate binding"/>
    <property type="evidence" value="ECO:0007669"/>
    <property type="project" value="InterPro"/>
</dbReference>
<protein>
    <recommendedName>
        <fullName evidence="3">PH domain-containing protein</fullName>
    </recommendedName>
</protein>
<dbReference type="HOGENOM" id="CLU_062639_1_0_1"/>
<dbReference type="PROSITE" id="PS50003">
    <property type="entry name" value="PH_DOMAIN"/>
    <property type="match status" value="1"/>
</dbReference>
<evidence type="ECO:0000256" key="2">
    <source>
        <dbReference type="ARBA" id="ARBA00022490"/>
    </source>
</evidence>
<dbReference type="CDD" id="cd00821">
    <property type="entry name" value="PH"/>
    <property type="match status" value="1"/>
</dbReference>
<dbReference type="InterPro" id="IPR011993">
    <property type="entry name" value="PH-like_dom_sf"/>
</dbReference>
<dbReference type="PANTHER" id="PTHR15478">
    <property type="entry name" value="PLECKSTRIN HOMOLOGY-LIKE DOMAIN, PQ-RICH PROTEIN"/>
    <property type="match status" value="1"/>
</dbReference>
<dbReference type="Gene3D" id="2.30.29.30">
    <property type="entry name" value="Pleckstrin-homology domain (PH domain)/Phosphotyrosine-binding domain (PTB)"/>
    <property type="match status" value="1"/>
</dbReference>
<dbReference type="PANTHER" id="PTHR15478:SF10">
    <property type="match status" value="1"/>
</dbReference>
<dbReference type="Proteomes" id="UP000008672">
    <property type="component" value="Unassembled WGS sequence"/>
</dbReference>
<dbReference type="InterPro" id="IPR042832">
    <property type="entry name" value="PHLA1/2/3"/>
</dbReference>
<dbReference type="Ensembl" id="ENSLACT00000020591.1">
    <property type="protein sequence ID" value="ENSLACP00000020451.1"/>
    <property type="gene ID" value="ENSLACG00000017974.1"/>
</dbReference>
<dbReference type="InterPro" id="IPR001849">
    <property type="entry name" value="PH_domain"/>
</dbReference>
<dbReference type="GeneTree" id="ENSGT00440000039564"/>
<dbReference type="SMART" id="SM00233">
    <property type="entry name" value="PH"/>
    <property type="match status" value="1"/>
</dbReference>
<evidence type="ECO:0000313" key="5">
    <source>
        <dbReference type="Proteomes" id="UP000008672"/>
    </source>
</evidence>
<accession>H3BEY0</accession>
<dbReference type="KEGG" id="lcm:102354396"/>
<dbReference type="SUPFAM" id="SSF50729">
    <property type="entry name" value="PH domain-like"/>
    <property type="match status" value="1"/>
</dbReference>
<comment type="subcellular location">
    <subcellularLocation>
        <location evidence="1">Cytoplasm</location>
    </subcellularLocation>
</comment>
<feature type="domain" description="PH" evidence="3">
    <location>
        <begin position="7"/>
        <end position="134"/>
    </location>
</feature>
<dbReference type="GO" id="GO:0005737">
    <property type="term" value="C:cytoplasm"/>
    <property type="evidence" value="ECO:0007669"/>
    <property type="project" value="UniProtKB-SubCell"/>
</dbReference>
<keyword evidence="2" id="KW-0963">Cytoplasm</keyword>
<dbReference type="RefSeq" id="XP_005991033.1">
    <property type="nucleotide sequence ID" value="XM_005990971.2"/>
</dbReference>
<organism evidence="4 5">
    <name type="scientific">Latimeria chalumnae</name>
    <name type="common">Coelacanth</name>
    <dbReference type="NCBI Taxonomy" id="7897"/>
    <lineage>
        <taxon>Eukaryota</taxon>
        <taxon>Metazoa</taxon>
        <taxon>Chordata</taxon>
        <taxon>Craniata</taxon>
        <taxon>Vertebrata</taxon>
        <taxon>Euteleostomi</taxon>
        <taxon>Coelacanthiformes</taxon>
        <taxon>Coelacanthidae</taxon>
        <taxon>Latimeria</taxon>
    </lineage>
</organism>
<evidence type="ECO:0000259" key="3">
    <source>
        <dbReference type="PROSITE" id="PS50003"/>
    </source>
</evidence>
<reference evidence="5" key="1">
    <citation type="submission" date="2011-08" db="EMBL/GenBank/DDBJ databases">
        <title>The draft genome of Latimeria chalumnae.</title>
        <authorList>
            <person name="Di Palma F."/>
            <person name="Alfoldi J."/>
            <person name="Johnson J."/>
            <person name="Berlin A."/>
            <person name="Gnerre S."/>
            <person name="Jaffe D."/>
            <person name="MacCallum I."/>
            <person name="Young S."/>
            <person name="Walker B.J."/>
            <person name="Lander E."/>
            <person name="Lindblad-Toh K."/>
        </authorList>
    </citation>
    <scope>NUCLEOTIDE SEQUENCE [LARGE SCALE GENOMIC DNA]</scope>
    <source>
        <strain evidence="5">Wild caught</strain>
    </source>
</reference>
<dbReference type="OMA" id="ERSCWNA"/>
<dbReference type="GO" id="GO:0043065">
    <property type="term" value="P:positive regulation of apoptotic process"/>
    <property type="evidence" value="ECO:0007669"/>
    <property type="project" value="InterPro"/>
</dbReference>
<dbReference type="AlphaFoldDB" id="H3BEY0"/>